<dbReference type="SUPFAM" id="SSF51905">
    <property type="entry name" value="FAD/NAD(P)-binding domain"/>
    <property type="match status" value="1"/>
</dbReference>
<evidence type="ECO:0000313" key="5">
    <source>
        <dbReference type="EMBL" id="KAL0348515.1"/>
    </source>
</evidence>
<evidence type="ECO:0000256" key="1">
    <source>
        <dbReference type="ARBA" id="ARBA00023002"/>
    </source>
</evidence>
<reference evidence="5" key="2">
    <citation type="journal article" date="2024" name="Plant">
        <title>Genomic evolution and insights into agronomic trait innovations of Sesamum species.</title>
        <authorList>
            <person name="Miao H."/>
            <person name="Wang L."/>
            <person name="Qu L."/>
            <person name="Liu H."/>
            <person name="Sun Y."/>
            <person name="Le M."/>
            <person name="Wang Q."/>
            <person name="Wei S."/>
            <person name="Zheng Y."/>
            <person name="Lin W."/>
            <person name="Duan Y."/>
            <person name="Cao H."/>
            <person name="Xiong S."/>
            <person name="Wang X."/>
            <person name="Wei L."/>
            <person name="Li C."/>
            <person name="Ma Q."/>
            <person name="Ju M."/>
            <person name="Zhao R."/>
            <person name="Li G."/>
            <person name="Mu C."/>
            <person name="Tian Q."/>
            <person name="Mei H."/>
            <person name="Zhang T."/>
            <person name="Gao T."/>
            <person name="Zhang H."/>
        </authorList>
    </citation>
    <scope>NUCLEOTIDE SEQUENCE</scope>
    <source>
        <strain evidence="5">G01</strain>
    </source>
</reference>
<comment type="caution">
    <text evidence="5">The sequence shown here is derived from an EMBL/GenBank/DDBJ whole genome shotgun (WGS) entry which is preliminary data.</text>
</comment>
<sequence>MEKSVEDVVIVGAGIAGLATALGLHRLGIRSLVLESGDSLRTSGFALGIWTNGWRALDALGVGDILRSKHKRITGIITTSVISGLTTSQLPFTAIHSCCRSRGDLEFRFVNRKVLLETLETELPKGTIRFSSKVVRIETDHHHHFNSIHLADGTVLQSKVLIGCDGVNSVVARFLGFSKPSFAGRSTVRGLVYFENGHSFEPKLTQFVGKGMRYGVIPCDDRTMYWFFTFSPSPQEREVEEDPIKLKQFILSKLGKVSENIRTVFEKTQVQNMVCSPLRFRLPWELLWGNISKDNVCVAGVLAEALKEKASENEHWRIQKGLEKFARERRWRSFDLISTSYMVGFMQQCDGVVMNFVRDKIVAKFMAGTLLKKAGFDCGKLTFSS</sequence>
<dbReference type="InterPro" id="IPR036188">
    <property type="entry name" value="FAD/NAD-bd_sf"/>
</dbReference>
<name>A0AAW2NY29_9LAMI</name>
<dbReference type="AlphaFoldDB" id="A0AAW2NY29"/>
<accession>A0AAW2NY29</accession>
<dbReference type="GO" id="GO:0004497">
    <property type="term" value="F:monooxygenase activity"/>
    <property type="evidence" value="ECO:0007669"/>
    <property type="project" value="UniProtKB-KW"/>
</dbReference>
<protein>
    <submittedName>
        <fullName evidence="5">Monooxygenase 2</fullName>
    </submittedName>
</protein>
<dbReference type="InterPro" id="IPR002938">
    <property type="entry name" value="FAD-bd"/>
</dbReference>
<gene>
    <name evidence="5" type="ORF">Sangu_1079300</name>
</gene>
<dbReference type="PANTHER" id="PTHR45934">
    <property type="entry name" value="FAD/NAD(P)-BINDING OXIDOREDUCTASE FAMILY PROTEIN"/>
    <property type="match status" value="1"/>
</dbReference>
<dbReference type="PANTHER" id="PTHR45934:SF20">
    <property type="entry name" value="MONOOXYGENASE 2-RELATED"/>
    <property type="match status" value="1"/>
</dbReference>
<keyword evidence="1" id="KW-0560">Oxidoreductase</keyword>
<comment type="similarity">
    <text evidence="3">Belongs to the 3-hydroxybenzoate 6-hydroxylase family.</text>
</comment>
<dbReference type="EMBL" id="JACGWK010000006">
    <property type="protein sequence ID" value="KAL0348515.1"/>
    <property type="molecule type" value="Genomic_DNA"/>
</dbReference>
<evidence type="ECO:0000259" key="4">
    <source>
        <dbReference type="Pfam" id="PF01494"/>
    </source>
</evidence>
<organism evidence="5">
    <name type="scientific">Sesamum angustifolium</name>
    <dbReference type="NCBI Taxonomy" id="2727405"/>
    <lineage>
        <taxon>Eukaryota</taxon>
        <taxon>Viridiplantae</taxon>
        <taxon>Streptophyta</taxon>
        <taxon>Embryophyta</taxon>
        <taxon>Tracheophyta</taxon>
        <taxon>Spermatophyta</taxon>
        <taxon>Magnoliopsida</taxon>
        <taxon>eudicotyledons</taxon>
        <taxon>Gunneridae</taxon>
        <taxon>Pentapetalae</taxon>
        <taxon>asterids</taxon>
        <taxon>lamiids</taxon>
        <taxon>Lamiales</taxon>
        <taxon>Pedaliaceae</taxon>
        <taxon>Sesamum</taxon>
    </lineage>
</organism>
<dbReference type="InterPro" id="IPR044560">
    <property type="entry name" value="MOase"/>
</dbReference>
<reference evidence="5" key="1">
    <citation type="submission" date="2020-06" db="EMBL/GenBank/DDBJ databases">
        <authorList>
            <person name="Li T."/>
            <person name="Hu X."/>
            <person name="Zhang T."/>
            <person name="Song X."/>
            <person name="Zhang H."/>
            <person name="Dai N."/>
            <person name="Sheng W."/>
            <person name="Hou X."/>
            <person name="Wei L."/>
        </authorList>
    </citation>
    <scope>NUCLEOTIDE SEQUENCE</scope>
    <source>
        <strain evidence="5">G01</strain>
        <tissue evidence="5">Leaf</tissue>
    </source>
</reference>
<dbReference type="Pfam" id="PF01494">
    <property type="entry name" value="FAD_binding_3"/>
    <property type="match status" value="1"/>
</dbReference>
<proteinExistence type="inferred from homology"/>
<dbReference type="GO" id="GO:0071949">
    <property type="term" value="F:FAD binding"/>
    <property type="evidence" value="ECO:0007669"/>
    <property type="project" value="InterPro"/>
</dbReference>
<feature type="domain" description="FAD-binding" evidence="4">
    <location>
        <begin position="7"/>
        <end position="257"/>
    </location>
</feature>
<dbReference type="Gene3D" id="3.50.50.60">
    <property type="entry name" value="FAD/NAD(P)-binding domain"/>
    <property type="match status" value="1"/>
</dbReference>
<dbReference type="PRINTS" id="PR00420">
    <property type="entry name" value="RNGMNOXGNASE"/>
</dbReference>
<evidence type="ECO:0000256" key="3">
    <source>
        <dbReference type="ARBA" id="ARBA00024018"/>
    </source>
</evidence>
<keyword evidence="2 5" id="KW-0503">Monooxygenase</keyword>
<evidence type="ECO:0000256" key="2">
    <source>
        <dbReference type="ARBA" id="ARBA00023033"/>
    </source>
</evidence>